<evidence type="ECO:0008006" key="3">
    <source>
        <dbReference type="Google" id="ProtNLM"/>
    </source>
</evidence>
<keyword evidence="2" id="KW-1185">Reference proteome</keyword>
<dbReference type="Proteomes" id="UP000199347">
    <property type="component" value="Unassembled WGS sequence"/>
</dbReference>
<organism evidence="1 2">
    <name type="scientific">Afifella marina DSM 2698</name>
    <dbReference type="NCBI Taxonomy" id="1120955"/>
    <lineage>
        <taxon>Bacteria</taxon>
        <taxon>Pseudomonadati</taxon>
        <taxon>Pseudomonadota</taxon>
        <taxon>Alphaproteobacteria</taxon>
        <taxon>Hyphomicrobiales</taxon>
        <taxon>Afifellaceae</taxon>
        <taxon>Afifella</taxon>
    </lineage>
</organism>
<dbReference type="RefSeq" id="WP_139163763.1">
    <property type="nucleotide sequence ID" value="NZ_FMVW01000009.1"/>
</dbReference>
<dbReference type="AlphaFoldDB" id="A0A1G5P6H8"/>
<evidence type="ECO:0000313" key="2">
    <source>
        <dbReference type="Proteomes" id="UP000199347"/>
    </source>
</evidence>
<name>A0A1G5P6H8_AFIMA</name>
<reference evidence="1 2" key="1">
    <citation type="submission" date="2016-10" db="EMBL/GenBank/DDBJ databases">
        <authorList>
            <person name="de Groot N.N."/>
        </authorList>
    </citation>
    <scope>NUCLEOTIDE SEQUENCE [LARGE SCALE GENOMIC DNA]</scope>
    <source>
        <strain evidence="1 2">DSM 2698</strain>
    </source>
</reference>
<protein>
    <recommendedName>
        <fullName evidence="3">Histidine kinase</fullName>
    </recommendedName>
</protein>
<sequence>MKAEQECALCEEISLLHDVVGTSLSSLNLKLLQLTRKYADDDLITGIGHDVDQLSPLIQRIYSAAQTSHSCSISLDEFVRAMAPVIAARHHLQIYLLSSKESAGFFRLPFCLVVGRAIEQVVAAARCLRHDDAFVAVSLSAIDRFKVAVHIEANFKDGWGNPEGSLEDFVFSTAIQKTREEFSPLRVEIRPLNGQNARFSISLEAQDDASSCEIVPNRRRG</sequence>
<accession>A0A1G5P6H8</accession>
<dbReference type="STRING" id="1120955.SAMN03080610_03259"/>
<gene>
    <name evidence="1" type="ORF">SAMN03080610_03259</name>
</gene>
<dbReference type="EMBL" id="FMVW01000009">
    <property type="protein sequence ID" value="SCZ44671.1"/>
    <property type="molecule type" value="Genomic_DNA"/>
</dbReference>
<proteinExistence type="predicted"/>
<dbReference type="OrthoDB" id="9897834at2"/>
<evidence type="ECO:0000313" key="1">
    <source>
        <dbReference type="EMBL" id="SCZ44671.1"/>
    </source>
</evidence>